<protein>
    <submittedName>
        <fullName evidence="3">Terminase-like family protein</fullName>
    </submittedName>
</protein>
<evidence type="ECO:0000256" key="1">
    <source>
        <dbReference type="ARBA" id="ARBA00022612"/>
    </source>
</evidence>
<reference evidence="3 4" key="1">
    <citation type="submission" date="2016-10" db="EMBL/GenBank/DDBJ databases">
        <authorList>
            <person name="de Groot N.N."/>
        </authorList>
    </citation>
    <scope>NUCLEOTIDE SEQUENCE [LARGE SCALE GENOMIC DNA]</scope>
    <source>
        <strain evidence="3 4">WG14</strain>
    </source>
</reference>
<dbReference type="Gene3D" id="3.40.50.300">
    <property type="entry name" value="P-loop containing nucleotide triphosphate hydrolases"/>
    <property type="match status" value="1"/>
</dbReference>
<dbReference type="STRING" id="28234.SAMN04488588_1130"/>
<dbReference type="Pfam" id="PF03237">
    <property type="entry name" value="Terminase_6N"/>
    <property type="match status" value="1"/>
</dbReference>
<dbReference type="RefSeq" id="WP_091403502.1">
    <property type="nucleotide sequence ID" value="NZ_FMYV01000004.1"/>
</dbReference>
<proteinExistence type="predicted"/>
<dbReference type="AlphaFoldDB" id="A0A1G6LSB1"/>
<feature type="domain" description="Terminase large subunit gp17-like C-terminal" evidence="2">
    <location>
        <begin position="255"/>
        <end position="374"/>
    </location>
</feature>
<dbReference type="Gene3D" id="3.30.420.240">
    <property type="match status" value="1"/>
</dbReference>
<evidence type="ECO:0000313" key="4">
    <source>
        <dbReference type="Proteomes" id="UP000199322"/>
    </source>
</evidence>
<evidence type="ECO:0000313" key="3">
    <source>
        <dbReference type="EMBL" id="SDC46152.1"/>
    </source>
</evidence>
<organism evidence="3 4">
    <name type="scientific">Geotoga petraea</name>
    <dbReference type="NCBI Taxonomy" id="28234"/>
    <lineage>
        <taxon>Bacteria</taxon>
        <taxon>Thermotogati</taxon>
        <taxon>Thermotogota</taxon>
        <taxon>Thermotogae</taxon>
        <taxon>Petrotogales</taxon>
        <taxon>Petrotogaceae</taxon>
        <taxon>Geotoga</taxon>
    </lineage>
</organism>
<dbReference type="Pfam" id="PF17289">
    <property type="entry name" value="Terminase_6C"/>
    <property type="match status" value="1"/>
</dbReference>
<dbReference type="EMBL" id="FMYV01000004">
    <property type="protein sequence ID" value="SDC46152.1"/>
    <property type="molecule type" value="Genomic_DNA"/>
</dbReference>
<evidence type="ECO:0000259" key="2">
    <source>
        <dbReference type="Pfam" id="PF17289"/>
    </source>
</evidence>
<name>A0A1G6LSB1_9BACT</name>
<dbReference type="Proteomes" id="UP000199322">
    <property type="component" value="Unassembled WGS sequence"/>
</dbReference>
<dbReference type="InterPro" id="IPR027417">
    <property type="entry name" value="P-loop_NTPase"/>
</dbReference>
<keyword evidence="4" id="KW-1185">Reference proteome</keyword>
<accession>A0A1G6LSB1</accession>
<gene>
    <name evidence="3" type="ORF">SAMN04488588_1130</name>
</gene>
<sequence>MTLEGKKQYLKDIGANLHDGGQIDAFFSEARFKVLDNGRRWGKSLYASIEAIPYAFMKNKMVWIVAPTYELTKKVFREIYNYINPREFIWKKKGRCTMSKSELFIETNTGTQFVGKSADNPKSLVGEGVDLLIIDEAAMIPEKIWTESLRPTLTDKKGRAIIISTPKGKNWFFHLYTRGQDQLFENYVSWKHPTWHNPFIDSKEIDEARGSLPERIFQQEYEAEFLDDTGGVFRGVRKNIRKTLREAKPGEHFFIGVDLAKYMDFTVITVLDELGNLVYFDRFNQVDWSLQKQRIKSVYKQYPGKITIDSTGVGDPIYEDLRNERINIDSFKFNNSSKTDLINNLSISIEQNKIHYEDIPVLINELEIYAYELTPSRNLKMNAPAGYHDDCVISLALAEWGRSNISMYSEEEIEW</sequence>
<dbReference type="InterPro" id="IPR035421">
    <property type="entry name" value="Terminase_6C"/>
</dbReference>
<keyword evidence="1" id="KW-1188">Viral release from host cell</keyword>